<dbReference type="InterPro" id="IPR042099">
    <property type="entry name" value="ANL_N_sf"/>
</dbReference>
<dbReference type="Proteomes" id="UP000609849">
    <property type="component" value="Unassembled WGS sequence"/>
</dbReference>
<dbReference type="GO" id="GO:0016874">
    <property type="term" value="F:ligase activity"/>
    <property type="evidence" value="ECO:0007669"/>
    <property type="project" value="UniProtKB-KW"/>
</dbReference>
<comment type="caution">
    <text evidence="1">The sequence shown here is derived from an EMBL/GenBank/DDBJ whole genome shotgun (WGS) entry which is preliminary data.</text>
</comment>
<dbReference type="Gene3D" id="3.40.50.12780">
    <property type="entry name" value="N-terminal domain of ligase-like"/>
    <property type="match status" value="1"/>
</dbReference>
<proteinExistence type="predicted"/>
<dbReference type="EMBL" id="JACRWE010000002">
    <property type="protein sequence ID" value="MBC5995807.1"/>
    <property type="molecule type" value="Genomic_DNA"/>
</dbReference>
<dbReference type="SUPFAM" id="SSF56801">
    <property type="entry name" value="Acetyl-CoA synthetase-like"/>
    <property type="match status" value="1"/>
</dbReference>
<keyword evidence="1" id="KW-0436">Ligase</keyword>
<accession>A0ABR7JLL0</accession>
<evidence type="ECO:0000313" key="1">
    <source>
        <dbReference type="EMBL" id="MBC5995807.1"/>
    </source>
</evidence>
<dbReference type="InterPro" id="IPR053158">
    <property type="entry name" value="CapK_Type1_Caps_Biosynth"/>
</dbReference>
<sequence length="435" mass="50957">MKIDESIRRYGFWIKDYLKGKKIYNHYKDIEKNYLEGVNQKDIEKKVKKLLEHASETTNFYSKYKGVYTIDKFPVVNKMNYKMEYNKFISEKYKNSNTNRNMSTSGSTGTPFTIIQDESKIKRCHAAVIFFGEMVGYKIGMKQAAFRIWTEKVRKTPLDAYKQNLVMVDISDMNDKRLEKILDDISKNNVKSILAYASALNTISEYMTKKGIKINNNVESIISCAEMLYHDTQANLRERFNCPVVSRYVNMENGIMGQQYNNNNIYYIDSSSYHIEILKLDSDEPADYGELGRIVITDLYNYAFPVIRYDTGDTGILEKINDRGKDHIVLKELYGRRVDIIYNSKGEPISPHVITNNMWGIEGINQFKFIQEDKKLYKILINSRREFDNFEDISDKFRNILGMDVKIEIERVDEIPVLESGKRKYIENLCEIYIS</sequence>
<reference evidence="1 2" key="1">
    <citation type="submission" date="2020-08" db="EMBL/GenBank/DDBJ databases">
        <authorList>
            <person name="Liu C."/>
            <person name="Sun Q."/>
        </authorList>
    </citation>
    <scope>NUCLEOTIDE SEQUENCE [LARGE SCALE GENOMIC DNA]</scope>
    <source>
        <strain evidence="1 2">NSJ-18</strain>
    </source>
</reference>
<name>A0ABR7JLL0_9FIRM</name>
<dbReference type="PANTHER" id="PTHR36932:SF1">
    <property type="entry name" value="CAPSULAR POLYSACCHARIDE BIOSYNTHESIS PROTEIN"/>
    <property type="match status" value="1"/>
</dbReference>
<gene>
    <name evidence="1" type="ORF">H8923_03475</name>
</gene>
<dbReference type="PANTHER" id="PTHR36932">
    <property type="entry name" value="CAPSULAR POLYSACCHARIDE BIOSYNTHESIS PROTEIN"/>
    <property type="match status" value="1"/>
</dbReference>
<evidence type="ECO:0000313" key="2">
    <source>
        <dbReference type="Proteomes" id="UP000609849"/>
    </source>
</evidence>
<protein>
    <submittedName>
        <fullName evidence="1">Phenylacetate--CoA ligase family protein</fullName>
    </submittedName>
</protein>
<keyword evidence="2" id="KW-1185">Reference proteome</keyword>
<dbReference type="RefSeq" id="WP_153923673.1">
    <property type="nucleotide sequence ID" value="NZ_JACRWE010000002.1"/>
</dbReference>
<organism evidence="1 2">
    <name type="scientific">Romboutsia faecis</name>
    <dbReference type="NCBI Taxonomy" id="2764597"/>
    <lineage>
        <taxon>Bacteria</taxon>
        <taxon>Bacillati</taxon>
        <taxon>Bacillota</taxon>
        <taxon>Clostridia</taxon>
        <taxon>Peptostreptococcales</taxon>
        <taxon>Peptostreptococcaceae</taxon>
        <taxon>Romboutsia</taxon>
    </lineage>
</organism>